<feature type="compositionally biased region" description="Basic and acidic residues" evidence="9">
    <location>
        <begin position="97"/>
        <end position="119"/>
    </location>
</feature>
<sequence>LPAPGSPLSDSEYQLFFASLWPPWKAEVSCQVRRVHGCLFPTIQKLDQEENHGRVPKGPVCAEFREVLRFQSFCEFAQYRCINRKFYTKVERLLKHPQDRRLRRPTQDRRLPRPPKDRQLPLLPLTLLAPADPALSPPRPGHPAQVEQDWEQCLHLTLSLEKHLGTKGSSLDSSSKTEPDNAKEGLQETAPYGGLQQRVHCSALGFCSWLGRRSTSLPFPNPLFAHKNCVCPFSQDFLLLRCLSATTPAPLSVSRLSRIQPLSCWYSHVDTHSSCEPSFPSKAELRNLNKDEAVMILCYAVLEGNCLSSVVTQVWKAMEDRVLGFGDSVCDSLGRRHMDLCRDCAFCSLKTEQCQNIKDLNRVHCKTGSFISYISPQLSAQHQAAGNKISSPETLEYYMEVFRGLKTEYWCSQIAIYGCEDPRVTFWLKAEYTAFRDRDAPSQICDSDGIQHPTYCAFKSHQCLQKSLYNQLVSRCSCRRNKTYQVLSEKEGEEMVQLWQRRFLSLASG</sequence>
<keyword evidence="5" id="KW-0968">Cytoplasmic vesicle</keyword>
<dbReference type="AlphaFoldDB" id="A0A091GXT9"/>
<feature type="domain" description="Kazal-like" evidence="10">
    <location>
        <begin position="442"/>
        <end position="478"/>
    </location>
</feature>
<evidence type="ECO:0000256" key="5">
    <source>
        <dbReference type="ARBA" id="ARBA00023329"/>
    </source>
</evidence>
<dbReference type="PANTHER" id="PTHR21362">
    <property type="entry name" value="ACROSIN-BINDING PROTEIN"/>
    <property type="match status" value="1"/>
</dbReference>
<comment type="subcellular location">
    <subcellularLocation>
        <location evidence="1">Cytoplasmic vesicle</location>
        <location evidence="1">Secretory vesicle</location>
        <location evidence="1">Acrosome</location>
    </subcellularLocation>
</comment>
<evidence type="ECO:0000256" key="2">
    <source>
        <dbReference type="ARBA" id="ARBA00018940"/>
    </source>
</evidence>
<dbReference type="GO" id="GO:0005634">
    <property type="term" value="C:nucleus"/>
    <property type="evidence" value="ECO:0007669"/>
    <property type="project" value="TreeGrafter"/>
</dbReference>
<dbReference type="PANTHER" id="PTHR21362:SF1">
    <property type="entry name" value="ACROSIN-BINDING PROTEIN"/>
    <property type="match status" value="1"/>
</dbReference>
<evidence type="ECO:0000256" key="9">
    <source>
        <dbReference type="SAM" id="MobiDB-lite"/>
    </source>
</evidence>
<dbReference type="GO" id="GO:0001669">
    <property type="term" value="C:acrosomal vesicle"/>
    <property type="evidence" value="ECO:0007669"/>
    <property type="project" value="UniProtKB-SubCell"/>
</dbReference>
<feature type="region of interest" description="Disordered" evidence="9">
    <location>
        <begin position="165"/>
        <end position="187"/>
    </location>
</feature>
<dbReference type="EMBL" id="KL517119">
    <property type="protein sequence ID" value="KFO88386.1"/>
    <property type="molecule type" value="Genomic_DNA"/>
</dbReference>
<protein>
    <recommendedName>
        <fullName evidence="2">Acrosin-binding protein</fullName>
    </recommendedName>
    <alternativeName>
        <fullName evidence="6">Acrosin-binding protein, 60 kDa form</fullName>
    </alternativeName>
    <alternativeName>
        <fullName evidence="7">Proacrosin-binding protein sp32</fullName>
    </alternativeName>
</protein>
<evidence type="ECO:0000313" key="11">
    <source>
        <dbReference type="EMBL" id="KFO88386.1"/>
    </source>
</evidence>
<feature type="non-terminal residue" evidence="11">
    <location>
        <position position="1"/>
    </location>
</feature>
<evidence type="ECO:0000256" key="6">
    <source>
        <dbReference type="ARBA" id="ARBA00032734"/>
    </source>
</evidence>
<evidence type="ECO:0000313" key="12">
    <source>
        <dbReference type="Proteomes" id="UP000054064"/>
    </source>
</evidence>
<reference evidence="11 12" key="1">
    <citation type="submission" date="2014-04" db="EMBL/GenBank/DDBJ databases">
        <title>Genome evolution of avian class.</title>
        <authorList>
            <person name="Zhang G."/>
            <person name="Li C."/>
        </authorList>
    </citation>
    <scope>NUCLEOTIDE SEQUENCE [LARGE SCALE GENOMIC DNA]</scope>
    <source>
        <strain evidence="11">BGI_N320</strain>
    </source>
</reference>
<evidence type="ECO:0000259" key="10">
    <source>
        <dbReference type="Pfam" id="PF07648"/>
    </source>
</evidence>
<comment type="function">
    <text evidence="8">Acrosomal protein that maintains proacrosin (pro-ACR) as an enzymatically inactive zymogen in the acrosome. Involved also in the acrosome formation.</text>
</comment>
<feature type="non-terminal residue" evidence="11">
    <location>
        <position position="509"/>
    </location>
</feature>
<feature type="compositionally biased region" description="Basic and acidic residues" evidence="9">
    <location>
        <begin position="175"/>
        <end position="186"/>
    </location>
</feature>
<keyword evidence="3" id="KW-0597">Phosphoprotein</keyword>
<proteinExistence type="predicted"/>
<organism evidence="11 12">
    <name type="scientific">Buceros rhinoceros silvestris</name>
    <dbReference type="NCBI Taxonomy" id="175836"/>
    <lineage>
        <taxon>Eukaryota</taxon>
        <taxon>Metazoa</taxon>
        <taxon>Chordata</taxon>
        <taxon>Craniata</taxon>
        <taxon>Vertebrata</taxon>
        <taxon>Euteleostomi</taxon>
        <taxon>Archelosauria</taxon>
        <taxon>Archosauria</taxon>
        <taxon>Dinosauria</taxon>
        <taxon>Saurischia</taxon>
        <taxon>Theropoda</taxon>
        <taxon>Coelurosauria</taxon>
        <taxon>Aves</taxon>
        <taxon>Neognathae</taxon>
        <taxon>Neoaves</taxon>
        <taxon>Telluraves</taxon>
        <taxon>Coraciimorphae</taxon>
        <taxon>Bucerotiformes</taxon>
        <taxon>Bucerotidae</taxon>
        <taxon>Buceros</taxon>
    </lineage>
</organism>
<evidence type="ECO:0000256" key="8">
    <source>
        <dbReference type="ARBA" id="ARBA00045517"/>
    </source>
</evidence>
<dbReference type="InterPro" id="IPR002350">
    <property type="entry name" value="Kazal_dom"/>
</dbReference>
<evidence type="ECO:0000256" key="7">
    <source>
        <dbReference type="ARBA" id="ARBA00033453"/>
    </source>
</evidence>
<evidence type="ECO:0000256" key="1">
    <source>
        <dbReference type="ARBA" id="ARBA00004218"/>
    </source>
</evidence>
<dbReference type="InterPro" id="IPR009865">
    <property type="entry name" value="Proacrosin-bd"/>
</dbReference>
<gene>
    <name evidence="11" type="ORF">N320_08262</name>
</gene>
<evidence type="ECO:0000256" key="3">
    <source>
        <dbReference type="ARBA" id="ARBA00022553"/>
    </source>
</evidence>
<keyword evidence="12" id="KW-1185">Reference proteome</keyword>
<evidence type="ECO:0000256" key="4">
    <source>
        <dbReference type="ARBA" id="ARBA00022729"/>
    </source>
</evidence>
<feature type="region of interest" description="Disordered" evidence="9">
    <location>
        <begin position="97"/>
        <end position="123"/>
    </location>
</feature>
<dbReference type="Proteomes" id="UP000054064">
    <property type="component" value="Unassembled WGS sequence"/>
</dbReference>
<accession>A0A091GXT9</accession>
<dbReference type="Pfam" id="PF07222">
    <property type="entry name" value="PBP_sp32"/>
    <property type="match status" value="1"/>
</dbReference>
<name>A0A091GXT9_BUCRH</name>
<keyword evidence="4" id="KW-0732">Signal</keyword>
<dbReference type="Pfam" id="PF07648">
    <property type="entry name" value="Kazal_2"/>
    <property type="match status" value="1"/>
</dbReference>